<reference evidence="1" key="1">
    <citation type="journal article" date="2023" name="IScience">
        <title>Live-bearing cockroach genome reveals convergent evolutionary mechanisms linked to viviparity in insects and beyond.</title>
        <authorList>
            <person name="Fouks B."/>
            <person name="Harrison M.C."/>
            <person name="Mikhailova A.A."/>
            <person name="Marchal E."/>
            <person name="English S."/>
            <person name="Carruthers M."/>
            <person name="Jennings E.C."/>
            <person name="Chiamaka E.L."/>
            <person name="Frigard R.A."/>
            <person name="Pippel M."/>
            <person name="Attardo G.M."/>
            <person name="Benoit J.B."/>
            <person name="Bornberg-Bauer E."/>
            <person name="Tobe S.S."/>
        </authorList>
    </citation>
    <scope>NUCLEOTIDE SEQUENCE</scope>
    <source>
        <strain evidence="1">Stay&amp;Tobe</strain>
    </source>
</reference>
<dbReference type="EMBL" id="JASPKZ010010696">
    <property type="protein sequence ID" value="KAJ9573551.1"/>
    <property type="molecule type" value="Genomic_DNA"/>
</dbReference>
<evidence type="ECO:0000313" key="1">
    <source>
        <dbReference type="EMBL" id="KAJ9573551.1"/>
    </source>
</evidence>
<dbReference type="AlphaFoldDB" id="A0AAD8E1E0"/>
<evidence type="ECO:0000313" key="2">
    <source>
        <dbReference type="Proteomes" id="UP001233999"/>
    </source>
</evidence>
<sequence>MQFMRQNTYKCEDGNTNILHSKMIAKIIVAFCIFQMAFGQEDPEQDIRDLIEKTNQEMEELIYPLVERMQAFGETFGEEERTLQQEYDDLKNELQDLSEQLGSGKSGVSICLKIALDDAYAIYEDRSKELSAFHTVEFNGINQVFEDISLVSEEEETLIEEAERSISDCKTLETQEELQECYNTILTSFDEMKTDIINRLNELYKLGEQTLKLSEEAQESFTAGNREFVKESSDTTREELTSCIQNL</sequence>
<organism evidence="1 2">
    <name type="scientific">Diploptera punctata</name>
    <name type="common">Pacific beetle cockroach</name>
    <dbReference type="NCBI Taxonomy" id="6984"/>
    <lineage>
        <taxon>Eukaryota</taxon>
        <taxon>Metazoa</taxon>
        <taxon>Ecdysozoa</taxon>
        <taxon>Arthropoda</taxon>
        <taxon>Hexapoda</taxon>
        <taxon>Insecta</taxon>
        <taxon>Pterygota</taxon>
        <taxon>Neoptera</taxon>
        <taxon>Polyneoptera</taxon>
        <taxon>Dictyoptera</taxon>
        <taxon>Blattodea</taxon>
        <taxon>Blaberoidea</taxon>
        <taxon>Blaberidae</taxon>
        <taxon>Diplopterinae</taxon>
        <taxon>Diploptera</taxon>
    </lineage>
</organism>
<protein>
    <submittedName>
        <fullName evidence="1">Uncharacterized protein</fullName>
    </submittedName>
</protein>
<reference evidence="1" key="2">
    <citation type="submission" date="2023-05" db="EMBL/GenBank/DDBJ databases">
        <authorList>
            <person name="Fouks B."/>
        </authorList>
    </citation>
    <scope>NUCLEOTIDE SEQUENCE</scope>
    <source>
        <strain evidence="1">Stay&amp;Tobe</strain>
        <tissue evidence="1">Testes</tissue>
    </source>
</reference>
<comment type="caution">
    <text evidence="1">The sequence shown here is derived from an EMBL/GenBank/DDBJ whole genome shotgun (WGS) entry which is preliminary data.</text>
</comment>
<keyword evidence="2" id="KW-1185">Reference proteome</keyword>
<gene>
    <name evidence="1" type="ORF">L9F63_009115</name>
</gene>
<proteinExistence type="predicted"/>
<accession>A0AAD8E1E0</accession>
<dbReference type="Proteomes" id="UP001233999">
    <property type="component" value="Unassembled WGS sequence"/>
</dbReference>
<name>A0AAD8E1E0_DIPPU</name>